<evidence type="ECO:0000256" key="12">
    <source>
        <dbReference type="ARBA" id="ARBA00049091"/>
    </source>
</evidence>
<keyword evidence="5" id="KW-0049">Antioxidant</keyword>
<evidence type="ECO:0000313" key="16">
    <source>
        <dbReference type="Proteomes" id="UP000324376"/>
    </source>
</evidence>
<evidence type="ECO:0000256" key="6">
    <source>
        <dbReference type="ARBA" id="ARBA00023002"/>
    </source>
</evidence>
<evidence type="ECO:0000256" key="8">
    <source>
        <dbReference type="ARBA" id="ARBA00023284"/>
    </source>
</evidence>
<dbReference type="RefSeq" id="WP_148782991.1">
    <property type="nucleotide sequence ID" value="NZ_VNHU01000006.1"/>
</dbReference>
<dbReference type="PANTHER" id="PTHR42801:SF4">
    <property type="entry name" value="AHPC_TSA FAMILY PROTEIN"/>
    <property type="match status" value="1"/>
</dbReference>
<dbReference type="PANTHER" id="PTHR42801">
    <property type="entry name" value="THIOREDOXIN-DEPENDENT PEROXIDE REDUCTASE"/>
    <property type="match status" value="1"/>
</dbReference>
<dbReference type="InterPro" id="IPR050924">
    <property type="entry name" value="Peroxiredoxin_BCP/PrxQ"/>
</dbReference>
<evidence type="ECO:0000256" key="10">
    <source>
        <dbReference type="ARBA" id="ARBA00038489"/>
    </source>
</evidence>
<dbReference type="EMBL" id="VNHU01000006">
    <property type="protein sequence ID" value="TYP72969.1"/>
    <property type="molecule type" value="Genomic_DNA"/>
</dbReference>
<evidence type="ECO:0000256" key="3">
    <source>
        <dbReference type="ARBA" id="ARBA00013017"/>
    </source>
</evidence>
<dbReference type="Proteomes" id="UP000324376">
    <property type="component" value="Unassembled WGS sequence"/>
</dbReference>
<evidence type="ECO:0000256" key="5">
    <source>
        <dbReference type="ARBA" id="ARBA00022862"/>
    </source>
</evidence>
<dbReference type="GO" id="GO:0045454">
    <property type="term" value="P:cell redox homeostasis"/>
    <property type="evidence" value="ECO:0007669"/>
    <property type="project" value="TreeGrafter"/>
</dbReference>
<protein>
    <recommendedName>
        <fullName evidence="3">thioredoxin-dependent peroxiredoxin</fullName>
        <ecNumber evidence="3">1.11.1.24</ecNumber>
    </recommendedName>
    <alternativeName>
        <fullName evidence="9">Thioredoxin peroxidase</fullName>
    </alternativeName>
    <alternativeName>
        <fullName evidence="11">Thioredoxin-dependent peroxiredoxin Bcp</fullName>
    </alternativeName>
</protein>
<evidence type="ECO:0000256" key="11">
    <source>
        <dbReference type="ARBA" id="ARBA00042639"/>
    </source>
</evidence>
<evidence type="ECO:0000259" key="14">
    <source>
        <dbReference type="PROSITE" id="PS51352"/>
    </source>
</evidence>
<reference evidence="15 16" key="1">
    <citation type="submission" date="2019-07" db="EMBL/GenBank/DDBJ databases">
        <title>Genomic Encyclopedia of Archaeal and Bacterial Type Strains, Phase II (KMG-II): from individual species to whole genera.</title>
        <authorList>
            <person name="Goeker M."/>
        </authorList>
    </citation>
    <scope>NUCLEOTIDE SEQUENCE [LARGE SCALE GENOMIC DNA]</scope>
    <source>
        <strain evidence="15 16">DSM 17527</strain>
    </source>
</reference>
<sequence length="153" mass="17388">MGLNIGDKIPEFTGKDDSEKALNSKDLIGVKPFVIYFYPKNFTPGCTKEACDFRDNYEEFEEYGVEVIGVSGDSVSSHQRFKAKYKLPFQFISDSNGELRELFGVESRMLGLLPGRETFVVNRDGILVFKFNSIKATHHFKMAITKVKELVNE</sequence>
<dbReference type="GO" id="GO:0005737">
    <property type="term" value="C:cytoplasm"/>
    <property type="evidence" value="ECO:0007669"/>
    <property type="project" value="TreeGrafter"/>
</dbReference>
<comment type="similarity">
    <text evidence="10">Belongs to the peroxiredoxin family. BCP/PrxQ subfamily.</text>
</comment>
<dbReference type="InterPro" id="IPR036249">
    <property type="entry name" value="Thioredoxin-like_sf"/>
</dbReference>
<evidence type="ECO:0000256" key="7">
    <source>
        <dbReference type="ARBA" id="ARBA00023157"/>
    </source>
</evidence>
<dbReference type="InterPro" id="IPR013766">
    <property type="entry name" value="Thioredoxin_domain"/>
</dbReference>
<organism evidence="15 16">
    <name type="scientific">Aquimarina intermedia</name>
    <dbReference type="NCBI Taxonomy" id="350814"/>
    <lineage>
        <taxon>Bacteria</taxon>
        <taxon>Pseudomonadati</taxon>
        <taxon>Bacteroidota</taxon>
        <taxon>Flavobacteriia</taxon>
        <taxon>Flavobacteriales</taxon>
        <taxon>Flavobacteriaceae</taxon>
        <taxon>Aquimarina</taxon>
    </lineage>
</organism>
<comment type="caution">
    <text evidence="15">The sequence shown here is derived from an EMBL/GenBank/DDBJ whole genome shotgun (WGS) entry which is preliminary data.</text>
</comment>
<proteinExistence type="inferred from homology"/>
<comment type="function">
    <text evidence="1">Thiol-specific peroxidase that catalyzes the reduction of hydrogen peroxide and organic hydroperoxides to water and alcohols, respectively. Plays a role in cell protection against oxidative stress by detoxifying peroxides and as sensor of hydrogen peroxide-mediated signaling events.</text>
</comment>
<dbReference type="AlphaFoldDB" id="A0A5S5C1C2"/>
<evidence type="ECO:0000256" key="2">
    <source>
        <dbReference type="ARBA" id="ARBA00011245"/>
    </source>
</evidence>
<comment type="catalytic activity">
    <reaction evidence="12">
        <text>a hydroperoxide + [thioredoxin]-dithiol = an alcohol + [thioredoxin]-disulfide + H2O</text>
        <dbReference type="Rhea" id="RHEA:62620"/>
        <dbReference type="Rhea" id="RHEA-COMP:10698"/>
        <dbReference type="Rhea" id="RHEA-COMP:10700"/>
        <dbReference type="ChEBI" id="CHEBI:15377"/>
        <dbReference type="ChEBI" id="CHEBI:29950"/>
        <dbReference type="ChEBI" id="CHEBI:30879"/>
        <dbReference type="ChEBI" id="CHEBI:35924"/>
        <dbReference type="ChEBI" id="CHEBI:50058"/>
        <dbReference type="EC" id="1.11.1.24"/>
    </reaction>
</comment>
<evidence type="ECO:0000313" key="15">
    <source>
        <dbReference type="EMBL" id="TYP72969.1"/>
    </source>
</evidence>
<dbReference type="InterPro" id="IPR000866">
    <property type="entry name" value="AhpC/TSA"/>
</dbReference>
<feature type="domain" description="Thioredoxin" evidence="14">
    <location>
        <begin position="3"/>
        <end position="152"/>
    </location>
</feature>
<evidence type="ECO:0000256" key="13">
    <source>
        <dbReference type="PIRSR" id="PIRSR000239-1"/>
    </source>
</evidence>
<dbReference type="EC" id="1.11.1.24" evidence="3"/>
<dbReference type="PROSITE" id="PS51352">
    <property type="entry name" value="THIOREDOXIN_2"/>
    <property type="match status" value="1"/>
</dbReference>
<accession>A0A5S5C1C2</accession>
<keyword evidence="16" id="KW-1185">Reference proteome</keyword>
<dbReference type="Gene3D" id="3.40.30.10">
    <property type="entry name" value="Glutaredoxin"/>
    <property type="match status" value="1"/>
</dbReference>
<keyword evidence="6" id="KW-0560">Oxidoreductase</keyword>
<evidence type="ECO:0000256" key="1">
    <source>
        <dbReference type="ARBA" id="ARBA00003330"/>
    </source>
</evidence>
<dbReference type="GO" id="GO:0034599">
    <property type="term" value="P:cellular response to oxidative stress"/>
    <property type="evidence" value="ECO:0007669"/>
    <property type="project" value="TreeGrafter"/>
</dbReference>
<dbReference type="PIRSF" id="PIRSF000239">
    <property type="entry name" value="AHPC"/>
    <property type="match status" value="1"/>
</dbReference>
<dbReference type="OrthoDB" id="9812811at2"/>
<comment type="subunit">
    <text evidence="2">Monomer.</text>
</comment>
<dbReference type="FunFam" id="3.40.30.10:FF:000007">
    <property type="entry name" value="Thioredoxin-dependent thiol peroxidase"/>
    <property type="match status" value="1"/>
</dbReference>
<evidence type="ECO:0000256" key="9">
    <source>
        <dbReference type="ARBA" id="ARBA00032824"/>
    </source>
</evidence>
<name>A0A5S5C1C2_9FLAO</name>
<evidence type="ECO:0000256" key="4">
    <source>
        <dbReference type="ARBA" id="ARBA00022559"/>
    </source>
</evidence>
<keyword evidence="4" id="KW-0575">Peroxidase</keyword>
<dbReference type="InterPro" id="IPR024706">
    <property type="entry name" value="Peroxiredoxin_AhpC-typ"/>
</dbReference>
<dbReference type="Pfam" id="PF00578">
    <property type="entry name" value="AhpC-TSA"/>
    <property type="match status" value="1"/>
</dbReference>
<dbReference type="SUPFAM" id="SSF52833">
    <property type="entry name" value="Thioredoxin-like"/>
    <property type="match status" value="1"/>
</dbReference>
<keyword evidence="7" id="KW-1015">Disulfide bond</keyword>
<dbReference type="CDD" id="cd03017">
    <property type="entry name" value="PRX_BCP"/>
    <property type="match status" value="1"/>
</dbReference>
<keyword evidence="8" id="KW-0676">Redox-active center</keyword>
<dbReference type="GO" id="GO:0008379">
    <property type="term" value="F:thioredoxin peroxidase activity"/>
    <property type="evidence" value="ECO:0007669"/>
    <property type="project" value="TreeGrafter"/>
</dbReference>
<gene>
    <name evidence="15" type="ORF">BD809_106224</name>
</gene>
<feature type="active site" description="Cysteine sulfenic acid (-SOH) intermediate; for peroxidase activity" evidence="13">
    <location>
        <position position="46"/>
    </location>
</feature>